<accession>A0A0V1K209</accession>
<name>A0A0V1K209_TRIPS</name>
<keyword evidence="3" id="KW-1185">Reference proteome</keyword>
<organism evidence="2 4">
    <name type="scientific">Trichinella pseudospiralis</name>
    <name type="common">Parasitic roundworm</name>
    <dbReference type="NCBI Taxonomy" id="6337"/>
    <lineage>
        <taxon>Eukaryota</taxon>
        <taxon>Metazoa</taxon>
        <taxon>Ecdysozoa</taxon>
        <taxon>Nematoda</taxon>
        <taxon>Enoplea</taxon>
        <taxon>Dorylaimia</taxon>
        <taxon>Trichinellida</taxon>
        <taxon>Trichinellidae</taxon>
        <taxon>Trichinella</taxon>
    </lineage>
</organism>
<reference evidence="3 4" key="1">
    <citation type="submission" date="2015-01" db="EMBL/GenBank/DDBJ databases">
        <title>Evolution of Trichinella species and genotypes.</title>
        <authorList>
            <person name="Korhonen P.K."/>
            <person name="Edoardo P."/>
            <person name="Giuseppe L.R."/>
            <person name="Gasser R.B."/>
        </authorList>
    </citation>
    <scope>NUCLEOTIDE SEQUENCE [LARGE SCALE GENOMIC DNA]</scope>
    <source>
        <strain evidence="2">ISS176</strain>
        <strain evidence="1">ISS588</strain>
    </source>
</reference>
<dbReference type="AlphaFoldDB" id="A0A0V1K209"/>
<comment type="caution">
    <text evidence="2">The sequence shown here is derived from an EMBL/GenBank/DDBJ whole genome shotgun (WGS) entry which is preliminary data.</text>
</comment>
<dbReference type="Proteomes" id="UP000054805">
    <property type="component" value="Unassembled WGS sequence"/>
</dbReference>
<dbReference type="EMBL" id="JYDS01000009">
    <property type="protein sequence ID" value="KRZ33457.1"/>
    <property type="molecule type" value="Genomic_DNA"/>
</dbReference>
<evidence type="ECO:0000313" key="4">
    <source>
        <dbReference type="Proteomes" id="UP000054826"/>
    </source>
</evidence>
<dbReference type="Proteomes" id="UP000054826">
    <property type="component" value="Unassembled WGS sequence"/>
</dbReference>
<proteinExistence type="predicted"/>
<dbReference type="EMBL" id="JYDV01000021">
    <property type="protein sequence ID" value="KRZ41264.1"/>
    <property type="molecule type" value="Genomic_DNA"/>
</dbReference>
<gene>
    <name evidence="1" type="ORF">T4B_6158</name>
    <name evidence="2" type="ORF">T4C_11653</name>
</gene>
<evidence type="ECO:0000313" key="2">
    <source>
        <dbReference type="EMBL" id="KRZ41264.1"/>
    </source>
</evidence>
<protein>
    <submittedName>
        <fullName evidence="2">Uncharacterized protein</fullName>
    </submittedName>
</protein>
<evidence type="ECO:0000313" key="3">
    <source>
        <dbReference type="Proteomes" id="UP000054805"/>
    </source>
</evidence>
<evidence type="ECO:0000313" key="1">
    <source>
        <dbReference type="EMBL" id="KRZ33457.1"/>
    </source>
</evidence>
<sequence>MQLLLVNVLKDGNDQLVQLPATSVFISHFPRWLRESWFSKIENLYIATSCTDSKELLIDME</sequence>